<dbReference type="Proteomes" id="UP001153069">
    <property type="component" value="Unassembled WGS sequence"/>
</dbReference>
<gene>
    <name evidence="2" type="ORF">SEMRO_1094_G240500.1</name>
</gene>
<dbReference type="AlphaFoldDB" id="A0A9N8HPI5"/>
<keyword evidence="3" id="KW-1185">Reference proteome</keyword>
<dbReference type="EMBL" id="CAICTM010001092">
    <property type="protein sequence ID" value="CAB9520332.1"/>
    <property type="molecule type" value="Genomic_DNA"/>
</dbReference>
<name>A0A9N8HPI5_9STRA</name>
<evidence type="ECO:0000313" key="3">
    <source>
        <dbReference type="Proteomes" id="UP001153069"/>
    </source>
</evidence>
<proteinExistence type="predicted"/>
<evidence type="ECO:0000256" key="1">
    <source>
        <dbReference type="SAM" id="MobiDB-lite"/>
    </source>
</evidence>
<comment type="caution">
    <text evidence="2">The sequence shown here is derived from an EMBL/GenBank/DDBJ whole genome shotgun (WGS) entry which is preliminary data.</text>
</comment>
<sequence length="748" mass="84442">MEVNYHQHIEDDYVGLTNEKPHDTIQAYFSKSPCFDISIATQMEYSQSEVAKSASDAIDALLLLEDFTSLAAKRFSCRIIPSPRIGSALLALYPLAFFVMNNFDSKILNRVLRLYPEAINQSFGFVKWSSLLEFACSDFPNIDHQTLKWLASQVNQNFDTAKAILSFFTDNRLENLSINGPSCDEEILQIMLSKSPNFMANDDDAVKELLKTVIAAELDTKIVLQLLEKIPMGSRVLDLKHDLLCCVFQCEDMTVEWLTGSRIDLIFSQMLPRVAELRLDLNCFEDFMWLDNSAMKIEPEWTRAIKLLLANSSNLQKLSLSIPTDVAWTNPRAIVMLKYLIQMHLSSTELHLRLYNECNGGCWWMFEDGDEGGEEFYLYGNENSYGKVSGEIGEKLRTHTVHSTDEFTNNRFLEFLLDVVRTAPNSASSGKGNSTIEHIELDRLENVHAEHLAKLCVHTKSLQLDYTSVISQTAYSPSLCKVWKRPCPNTFSCCGSPAMRAISSLPRHQSILTTKESLFDATSALVTTLGIDTLEVLQFSDIGHTLDLSLFGEAFKKNRNLQKLELIGLNYLCKDQRSVLEWFLEMLEGSVNRVLAFLSIKNGSSYHFINCDAPVLAKCLLANGTLPIGGFPFYLEPTAEKIQLLLWLAHFGRWRMTSENTTSHDLVDILLNVMSVSFKELASAVNPWHPKDAQQPEKDKTGVLYGLLREKPSLWCCSTSISQRQASPRGEKRKYSAPEGPACILKKT</sequence>
<accession>A0A9N8HPI5</accession>
<protein>
    <submittedName>
        <fullName evidence="2">Uncharacterized protein</fullName>
    </submittedName>
</protein>
<organism evidence="2 3">
    <name type="scientific">Seminavis robusta</name>
    <dbReference type="NCBI Taxonomy" id="568900"/>
    <lineage>
        <taxon>Eukaryota</taxon>
        <taxon>Sar</taxon>
        <taxon>Stramenopiles</taxon>
        <taxon>Ochrophyta</taxon>
        <taxon>Bacillariophyta</taxon>
        <taxon>Bacillariophyceae</taxon>
        <taxon>Bacillariophycidae</taxon>
        <taxon>Naviculales</taxon>
        <taxon>Naviculaceae</taxon>
        <taxon>Seminavis</taxon>
    </lineage>
</organism>
<reference evidence="2" key="1">
    <citation type="submission" date="2020-06" db="EMBL/GenBank/DDBJ databases">
        <authorList>
            <consortium name="Plant Systems Biology data submission"/>
        </authorList>
    </citation>
    <scope>NUCLEOTIDE SEQUENCE</scope>
    <source>
        <strain evidence="2">D6</strain>
    </source>
</reference>
<evidence type="ECO:0000313" key="2">
    <source>
        <dbReference type="EMBL" id="CAB9520332.1"/>
    </source>
</evidence>
<feature type="region of interest" description="Disordered" evidence="1">
    <location>
        <begin position="722"/>
        <end position="748"/>
    </location>
</feature>